<dbReference type="InterPro" id="IPR004635">
    <property type="entry name" value="Pept_S49_SppA"/>
</dbReference>
<keyword evidence="5" id="KW-0732">Signal</keyword>
<dbReference type="CDD" id="cd07023">
    <property type="entry name" value="S49_Sppa_N_C"/>
    <property type="match status" value="1"/>
</dbReference>
<dbReference type="Pfam" id="PF01343">
    <property type="entry name" value="Peptidase_S49"/>
    <property type="match status" value="1"/>
</dbReference>
<evidence type="ECO:0000256" key="3">
    <source>
        <dbReference type="ARBA" id="ARBA00022801"/>
    </source>
</evidence>
<dbReference type="Gene3D" id="6.20.330.10">
    <property type="match status" value="1"/>
</dbReference>
<feature type="domain" description="Peptidase S49" evidence="6">
    <location>
        <begin position="118"/>
        <end position="268"/>
    </location>
</feature>
<feature type="signal peptide" evidence="5">
    <location>
        <begin position="1"/>
        <end position="21"/>
    </location>
</feature>
<dbReference type="PANTHER" id="PTHR42987:SF7">
    <property type="entry name" value="SIGNAL PEPTIDE PEPTIDASE SPPA-RELATED"/>
    <property type="match status" value="1"/>
</dbReference>
<dbReference type="OrthoDB" id="9764363at2"/>
<keyword evidence="2" id="KW-0645">Protease</keyword>
<comment type="similarity">
    <text evidence="1">Belongs to the peptidase S49 family.</text>
</comment>
<dbReference type="NCBIfam" id="TIGR00706">
    <property type="entry name" value="SppA_dom"/>
    <property type="match status" value="1"/>
</dbReference>
<evidence type="ECO:0000256" key="4">
    <source>
        <dbReference type="ARBA" id="ARBA00022825"/>
    </source>
</evidence>
<reference evidence="7 8" key="1">
    <citation type="submission" date="2016-09" db="EMBL/GenBank/DDBJ databases">
        <title>Desulfuribacillus arsenicus sp. nov., an obligately anaerobic, dissimilatory arsenic- and antimonate-reducing bacterium isolated from anoxic sediments.</title>
        <authorList>
            <person name="Abin C.A."/>
            <person name="Hollibaugh J.T."/>
        </authorList>
    </citation>
    <scope>NUCLEOTIDE SEQUENCE [LARGE SCALE GENOMIC DNA]</scope>
    <source>
        <strain evidence="7 8">MLFW-2</strain>
    </source>
</reference>
<accession>A0A1E5L9P7</accession>
<evidence type="ECO:0000256" key="5">
    <source>
        <dbReference type="SAM" id="SignalP"/>
    </source>
</evidence>
<dbReference type="GO" id="GO:0006508">
    <property type="term" value="P:proteolysis"/>
    <property type="evidence" value="ECO:0007669"/>
    <property type="project" value="UniProtKB-KW"/>
</dbReference>
<protein>
    <submittedName>
        <fullName evidence="7">Signal peptidase</fullName>
    </submittedName>
</protein>
<dbReference type="AlphaFoldDB" id="A0A1E5L9P7"/>
<keyword evidence="4" id="KW-0720">Serine protease</keyword>
<dbReference type="InterPro" id="IPR002142">
    <property type="entry name" value="Peptidase_S49"/>
</dbReference>
<dbReference type="SUPFAM" id="SSF52096">
    <property type="entry name" value="ClpP/crotonase"/>
    <property type="match status" value="1"/>
</dbReference>
<dbReference type="STRING" id="1390249.BHU72_10460"/>
<comment type="caution">
    <text evidence="7">The sequence shown here is derived from an EMBL/GenBank/DDBJ whole genome shotgun (WGS) entry which is preliminary data.</text>
</comment>
<dbReference type="EMBL" id="MJAT01000002">
    <property type="protein sequence ID" value="OEH86663.1"/>
    <property type="molecule type" value="Genomic_DNA"/>
</dbReference>
<organism evidence="7 8">
    <name type="scientific">Desulfuribacillus stibiiarsenatis</name>
    <dbReference type="NCBI Taxonomy" id="1390249"/>
    <lineage>
        <taxon>Bacteria</taxon>
        <taxon>Bacillati</taxon>
        <taxon>Bacillota</taxon>
        <taxon>Desulfuribacillia</taxon>
        <taxon>Desulfuribacillales</taxon>
        <taxon>Desulfuribacillaceae</taxon>
        <taxon>Desulfuribacillus</taxon>
    </lineage>
</organism>
<feature type="chain" id="PRO_5039366479" evidence="5">
    <location>
        <begin position="22"/>
        <end position="318"/>
    </location>
</feature>
<keyword evidence="8" id="KW-1185">Reference proteome</keyword>
<evidence type="ECO:0000256" key="1">
    <source>
        <dbReference type="ARBA" id="ARBA00008683"/>
    </source>
</evidence>
<dbReference type="Proteomes" id="UP000095255">
    <property type="component" value="Unassembled WGS sequence"/>
</dbReference>
<dbReference type="RefSeq" id="WP_069701029.1">
    <property type="nucleotide sequence ID" value="NZ_MJAT01000002.1"/>
</dbReference>
<dbReference type="Gene3D" id="3.90.226.10">
    <property type="entry name" value="2-enoyl-CoA Hydratase, Chain A, domain 1"/>
    <property type="match status" value="1"/>
</dbReference>
<evidence type="ECO:0000259" key="6">
    <source>
        <dbReference type="Pfam" id="PF01343"/>
    </source>
</evidence>
<sequence>MNHKRWIAVAIFLALFFVSTATPMKPMDWPTVNNDWIENVYQDGGNDRIALLEIDGEIVDVQQSLFPTGLYNHDMFLRQLEQAFSDAAIKAVVLQVNSPGGGVYESDEIYNSIRKLKKQYNKPIVVYMSKMAASGGYFVSAPADYIIANRNTLTGSIGVILGNLNFKELMERYGVKDQTFTSGPNKAIMSPYQDLTEEQRVIMQSIIDDSYQYFVDIIVEGRNMERSRVLEIADGRIYTGSQAKEIGLVDDLGQVEDAIAKASDLAGVVNPTVITYTADQWSQFRSLLYKAPKLFRSTSDLQELLPASHPNLMYIWNW</sequence>
<keyword evidence="3" id="KW-0378">Hydrolase</keyword>
<evidence type="ECO:0000256" key="2">
    <source>
        <dbReference type="ARBA" id="ARBA00022670"/>
    </source>
</evidence>
<evidence type="ECO:0000313" key="8">
    <source>
        <dbReference type="Proteomes" id="UP000095255"/>
    </source>
</evidence>
<dbReference type="PANTHER" id="PTHR42987">
    <property type="entry name" value="PEPTIDASE S49"/>
    <property type="match status" value="1"/>
</dbReference>
<proteinExistence type="inferred from homology"/>
<evidence type="ECO:0000313" key="7">
    <source>
        <dbReference type="EMBL" id="OEH86663.1"/>
    </source>
</evidence>
<dbReference type="InterPro" id="IPR047272">
    <property type="entry name" value="S49_SppA_C"/>
</dbReference>
<gene>
    <name evidence="7" type="ORF">BHU72_10460</name>
</gene>
<dbReference type="GO" id="GO:0008236">
    <property type="term" value="F:serine-type peptidase activity"/>
    <property type="evidence" value="ECO:0007669"/>
    <property type="project" value="UniProtKB-KW"/>
</dbReference>
<name>A0A1E5L9P7_9FIRM</name>
<dbReference type="InterPro" id="IPR029045">
    <property type="entry name" value="ClpP/crotonase-like_dom_sf"/>
</dbReference>